<organism evidence="5 6">
    <name type="scientific">Setaria viridis</name>
    <name type="common">Green bristlegrass</name>
    <name type="synonym">Setaria italica subsp. viridis</name>
    <dbReference type="NCBI Taxonomy" id="4556"/>
    <lineage>
        <taxon>Eukaryota</taxon>
        <taxon>Viridiplantae</taxon>
        <taxon>Streptophyta</taxon>
        <taxon>Embryophyta</taxon>
        <taxon>Tracheophyta</taxon>
        <taxon>Spermatophyta</taxon>
        <taxon>Magnoliopsida</taxon>
        <taxon>Liliopsida</taxon>
        <taxon>Poales</taxon>
        <taxon>Poaceae</taxon>
        <taxon>PACMAD clade</taxon>
        <taxon>Panicoideae</taxon>
        <taxon>Panicodae</taxon>
        <taxon>Paniceae</taxon>
        <taxon>Cenchrinae</taxon>
        <taxon>Setaria</taxon>
    </lineage>
</organism>
<dbReference type="PANTHER" id="PTHR33138:SF81">
    <property type="entry name" value="OS01G0137200 PROTEIN"/>
    <property type="match status" value="1"/>
</dbReference>
<evidence type="ECO:0000256" key="1">
    <source>
        <dbReference type="ARBA" id="ARBA00004167"/>
    </source>
</evidence>
<keyword evidence="2 3" id="KW-0732">Signal</keyword>
<dbReference type="Gramene" id="TKW13334">
    <property type="protein sequence ID" value="TKW13334"/>
    <property type="gene ID" value="SEVIR_5G093466v2"/>
</dbReference>
<dbReference type="AlphaFoldDB" id="A0A4U6UFE1"/>
<dbReference type="Proteomes" id="UP000298652">
    <property type="component" value="Chromosome 5"/>
</dbReference>
<sequence length="249" mass="27454">MKIITSAPMSSFSLLLMCISLSQIAAIEPVDQGANCSPKTCGNLSILDPFGFVPQQATDTKCGRLGFEVHCNNSIPYLGYYRRKYRFRILEIFYDNSSLIVADIHKLGDFSGSDSKGCHVLTANTSSKVGLPFSVSPVNLNLIFYNCNKIPEAERGLVETKCSSGLFVRVGVGGHYNDSSNYTQYSVEGCSTTLVPVMGEFGKVNASNYEQLISDGFLLTWQLPSNERRYIKLILIGMFCYCPLSYASM</sequence>
<dbReference type="InterPro" id="IPR025287">
    <property type="entry name" value="WAK_GUB"/>
</dbReference>
<evidence type="ECO:0000256" key="2">
    <source>
        <dbReference type="ARBA" id="ARBA00022729"/>
    </source>
</evidence>
<comment type="subcellular location">
    <subcellularLocation>
        <location evidence="1">Membrane</location>
        <topology evidence="1">Single-pass membrane protein</topology>
    </subcellularLocation>
</comment>
<name>A0A4U6UFE1_SETVI</name>
<dbReference type="EMBL" id="CM016556">
    <property type="protein sequence ID" value="TKW13334.1"/>
    <property type="molecule type" value="Genomic_DNA"/>
</dbReference>
<protein>
    <recommendedName>
        <fullName evidence="4">Wall-associated receptor kinase galacturonan-binding domain-containing protein</fullName>
    </recommendedName>
</protein>
<keyword evidence="6" id="KW-1185">Reference proteome</keyword>
<dbReference type="GO" id="GO:0016020">
    <property type="term" value="C:membrane"/>
    <property type="evidence" value="ECO:0007669"/>
    <property type="project" value="UniProtKB-SubCell"/>
</dbReference>
<evidence type="ECO:0000313" key="5">
    <source>
        <dbReference type="EMBL" id="TKW13334.1"/>
    </source>
</evidence>
<feature type="chain" id="PRO_5020310219" description="Wall-associated receptor kinase galacturonan-binding domain-containing protein" evidence="3">
    <location>
        <begin position="27"/>
        <end position="249"/>
    </location>
</feature>
<evidence type="ECO:0000313" key="6">
    <source>
        <dbReference type="Proteomes" id="UP000298652"/>
    </source>
</evidence>
<dbReference type="OMA" id="WAMVELT"/>
<gene>
    <name evidence="5" type="ORF">SEVIR_5G093466v2</name>
</gene>
<dbReference type="GO" id="GO:0030247">
    <property type="term" value="F:polysaccharide binding"/>
    <property type="evidence" value="ECO:0007669"/>
    <property type="project" value="InterPro"/>
</dbReference>
<feature type="domain" description="Wall-associated receptor kinase galacturonan-binding" evidence="4">
    <location>
        <begin position="36"/>
        <end position="103"/>
    </location>
</feature>
<proteinExistence type="predicted"/>
<accession>A0A4U6UFE1</accession>
<evidence type="ECO:0000259" key="4">
    <source>
        <dbReference type="Pfam" id="PF13947"/>
    </source>
</evidence>
<reference evidence="5" key="1">
    <citation type="submission" date="2019-03" db="EMBL/GenBank/DDBJ databases">
        <title>WGS assembly of Setaria viridis.</title>
        <authorList>
            <person name="Huang P."/>
            <person name="Jenkins J."/>
            <person name="Grimwood J."/>
            <person name="Barry K."/>
            <person name="Healey A."/>
            <person name="Mamidi S."/>
            <person name="Sreedasyam A."/>
            <person name="Shu S."/>
            <person name="Feldman M."/>
            <person name="Wu J."/>
            <person name="Yu Y."/>
            <person name="Chen C."/>
            <person name="Johnson J."/>
            <person name="Rokhsar D."/>
            <person name="Baxter I."/>
            <person name="Schmutz J."/>
            <person name="Brutnell T."/>
            <person name="Kellogg E."/>
        </authorList>
    </citation>
    <scope>NUCLEOTIDE SEQUENCE [LARGE SCALE GENOMIC DNA]</scope>
</reference>
<evidence type="ECO:0000256" key="3">
    <source>
        <dbReference type="SAM" id="SignalP"/>
    </source>
</evidence>
<feature type="signal peptide" evidence="3">
    <location>
        <begin position="1"/>
        <end position="26"/>
    </location>
</feature>
<dbReference type="PANTHER" id="PTHR33138">
    <property type="entry name" value="OS01G0690200 PROTEIN"/>
    <property type="match status" value="1"/>
</dbReference>
<dbReference type="Pfam" id="PF13947">
    <property type="entry name" value="GUB_WAK_bind"/>
    <property type="match status" value="1"/>
</dbReference>